<feature type="region of interest" description="Disordered" evidence="4">
    <location>
        <begin position="356"/>
        <end position="389"/>
    </location>
</feature>
<evidence type="ECO:0000313" key="7">
    <source>
        <dbReference type="EMBL" id="PTQ53849.1"/>
    </source>
</evidence>
<organism evidence="7 8">
    <name type="scientific">Hydrogenibacillus schlegelii</name>
    <name type="common">Bacillus schlegelii</name>
    <dbReference type="NCBI Taxonomy" id="1484"/>
    <lineage>
        <taxon>Bacteria</taxon>
        <taxon>Bacillati</taxon>
        <taxon>Bacillota</taxon>
        <taxon>Bacilli</taxon>
        <taxon>Bacillales</taxon>
        <taxon>Bacillales Family X. Incertae Sedis</taxon>
        <taxon>Hydrogenibacillus</taxon>
    </lineage>
</organism>
<reference evidence="7 8" key="1">
    <citation type="submission" date="2017-08" db="EMBL/GenBank/DDBJ databases">
        <title>Burning lignite coal seam in the remote Altai Mountains harbors a hydrogen-driven thermophilic microbial community.</title>
        <authorList>
            <person name="Kadnikov V.V."/>
            <person name="Mardanov A.V."/>
            <person name="Ivasenko D."/>
            <person name="Beletsky A.V."/>
            <person name="Karnachuk O.V."/>
            <person name="Ravin N.V."/>
        </authorList>
    </citation>
    <scope>NUCLEOTIDE SEQUENCE [LARGE SCALE GENOMIC DNA]</scope>
    <source>
        <strain evidence="7">AL33</strain>
    </source>
</reference>
<gene>
    <name evidence="7" type="ORF">HSCHL_1223</name>
</gene>
<accession>A0A2T5GCD3</accession>
<dbReference type="GO" id="GO:0015833">
    <property type="term" value="P:peptide transport"/>
    <property type="evidence" value="ECO:0007669"/>
    <property type="project" value="TreeGrafter"/>
</dbReference>
<dbReference type="Gene3D" id="3.40.190.10">
    <property type="entry name" value="Periplasmic binding protein-like II"/>
    <property type="match status" value="1"/>
</dbReference>
<evidence type="ECO:0000313" key="8">
    <source>
        <dbReference type="Proteomes" id="UP000244180"/>
    </source>
</evidence>
<evidence type="ECO:0000256" key="2">
    <source>
        <dbReference type="ARBA" id="ARBA00022448"/>
    </source>
</evidence>
<feature type="region of interest" description="Disordered" evidence="4">
    <location>
        <begin position="29"/>
        <end position="56"/>
    </location>
</feature>
<dbReference type="Gene3D" id="3.10.105.10">
    <property type="entry name" value="Dipeptide-binding Protein, Domain 3"/>
    <property type="match status" value="1"/>
</dbReference>
<dbReference type="InterPro" id="IPR000914">
    <property type="entry name" value="SBP_5_dom"/>
</dbReference>
<evidence type="ECO:0000256" key="5">
    <source>
        <dbReference type="SAM" id="SignalP"/>
    </source>
</evidence>
<keyword evidence="3 5" id="KW-0732">Signal</keyword>
<evidence type="ECO:0000256" key="3">
    <source>
        <dbReference type="ARBA" id="ARBA00022729"/>
    </source>
</evidence>
<evidence type="ECO:0000256" key="1">
    <source>
        <dbReference type="ARBA" id="ARBA00005695"/>
    </source>
</evidence>
<evidence type="ECO:0000256" key="4">
    <source>
        <dbReference type="SAM" id="MobiDB-lite"/>
    </source>
</evidence>
<dbReference type="InterPro" id="IPR039424">
    <property type="entry name" value="SBP_5"/>
</dbReference>
<feature type="signal peptide" evidence="5">
    <location>
        <begin position="1"/>
        <end position="32"/>
    </location>
</feature>
<evidence type="ECO:0000259" key="6">
    <source>
        <dbReference type="Pfam" id="PF00496"/>
    </source>
</evidence>
<feature type="domain" description="Solute-binding protein family 5" evidence="6">
    <location>
        <begin position="99"/>
        <end position="442"/>
    </location>
</feature>
<dbReference type="PANTHER" id="PTHR30290:SF9">
    <property type="entry name" value="OLIGOPEPTIDE-BINDING PROTEIN APPA"/>
    <property type="match status" value="1"/>
</dbReference>
<dbReference type="Pfam" id="PF00496">
    <property type="entry name" value="SBP_bac_5"/>
    <property type="match status" value="1"/>
</dbReference>
<dbReference type="PANTHER" id="PTHR30290">
    <property type="entry name" value="PERIPLASMIC BINDING COMPONENT OF ABC TRANSPORTER"/>
    <property type="match status" value="1"/>
</dbReference>
<comment type="similarity">
    <text evidence="1">Belongs to the bacterial solute-binding protein 5 family.</text>
</comment>
<dbReference type="AlphaFoldDB" id="A0A2T5GCD3"/>
<dbReference type="EMBL" id="PEBV01000009">
    <property type="protein sequence ID" value="PTQ53849.1"/>
    <property type="molecule type" value="Genomic_DNA"/>
</dbReference>
<comment type="caution">
    <text evidence="7">The sequence shown here is derived from an EMBL/GenBank/DDBJ whole genome shotgun (WGS) entry which is preliminary data.</text>
</comment>
<protein>
    <submittedName>
        <fullName evidence="7">Oligopeptide ABC transporter, periplasmic oligopeptide-binding protein OppA</fullName>
    </submittedName>
</protein>
<feature type="chain" id="PRO_5015666639" evidence="5">
    <location>
        <begin position="33"/>
        <end position="558"/>
    </location>
</feature>
<dbReference type="GO" id="GO:1904680">
    <property type="term" value="F:peptide transmembrane transporter activity"/>
    <property type="evidence" value="ECO:0007669"/>
    <property type="project" value="TreeGrafter"/>
</dbReference>
<dbReference type="SUPFAM" id="SSF53850">
    <property type="entry name" value="Periplasmic binding protein-like II"/>
    <property type="match status" value="1"/>
</dbReference>
<proteinExistence type="inferred from homology"/>
<feature type="compositionally biased region" description="Low complexity" evidence="4">
    <location>
        <begin position="35"/>
        <end position="45"/>
    </location>
</feature>
<name>A0A2T5GCD3_HYDSH</name>
<dbReference type="Proteomes" id="UP000244180">
    <property type="component" value="Unassembled WGS sequence"/>
</dbReference>
<keyword evidence="2" id="KW-0813">Transport</keyword>
<dbReference type="RefSeq" id="WP_272999923.1">
    <property type="nucleotide sequence ID" value="NZ_PEBV01000009.1"/>
</dbReference>
<sequence length="558" mass="58574">MSAGRPGRRISAGVLIALAAAFLSGFPRPAPPAPDGGARPPASASHPADDGPVRGGTLKIATEAPVAGDPLGLEEAIVRPDPSWSLVYRGLVRLDGGRLVGDLARDVRIERAGETVVVRLRLDGARFDGGAPVTAADVRRSLSLYLSPFYTGAFRDHLSALEGSSAYRSRGDEAALAVAEEGDAVVLRARTPTALFFRALQAPIFPAAALPVPDGRAAVRAFAERIRAGEVPGTGPYRVAEAGPGRLVLVRAETPEGGAALLDRVEIATVEPGGTPEGADVLIRLRAGERPEGRWSEDRAPLPYVLFLAFDVRRTARELRQAAAHLDRTALAEALQAAGFRARPEAAYGPPGLWTEAADPGGGTARSAGRPVRETGGEKSNAGKGSADAGGSGALSLAYDRDHPFGAALAPAIVSALQASGWSIAGEGLPREAFYAKVMAGEGSPAFLWPLADPDVVGEWWRLHGTPHDVDRLGLNVMHFSDPVVDRALSAAYRAIPGTEDGAVLRQAFERIAAAAPLVPLVRPEAVVWVREGVHVGLPALGRRPLVERWWKAEKEGR</sequence>